<evidence type="ECO:0000256" key="1">
    <source>
        <dbReference type="ARBA" id="ARBA00010579"/>
    </source>
</evidence>
<evidence type="ECO:0000313" key="4">
    <source>
        <dbReference type="EMBL" id="QSL65200.1"/>
    </source>
</evidence>
<comment type="similarity">
    <text evidence="1">Belongs to the SUN family.</text>
</comment>
<proteinExistence type="inferred from homology"/>
<evidence type="ECO:0008006" key="6">
    <source>
        <dbReference type="Google" id="ProtNLM"/>
    </source>
</evidence>
<dbReference type="Pfam" id="PF03856">
    <property type="entry name" value="SUN"/>
    <property type="match status" value="1"/>
</dbReference>
<dbReference type="OrthoDB" id="5554151at2759"/>
<reference evidence="4" key="1">
    <citation type="submission" date="2020-06" db="EMBL/GenBank/DDBJ databases">
        <title>Genomes of multiple members of Pneumocystis genus reveal paths to human pathogen Pneumocystis jirovecii.</title>
        <authorList>
            <person name="Cisse O.H."/>
            <person name="Ma L."/>
            <person name="Dekker J."/>
            <person name="Khil P."/>
            <person name="Jo J."/>
            <person name="Brenchley J."/>
            <person name="Blair R."/>
            <person name="Pahar B."/>
            <person name="Chabe M."/>
            <person name="Van Rompay K.A."/>
            <person name="Keesler R."/>
            <person name="Sukura A."/>
            <person name="Hirsch V."/>
            <person name="Kutty G."/>
            <person name="Liu Y."/>
            <person name="Peng L."/>
            <person name="Chen J."/>
            <person name="Song J."/>
            <person name="Weissenbacher-Lang C."/>
            <person name="Xu J."/>
            <person name="Upham N.S."/>
            <person name="Stajich J.E."/>
            <person name="Cuomo C.A."/>
            <person name="Cushion M.T."/>
            <person name="Kovacs J.A."/>
        </authorList>
    </citation>
    <scope>NUCLEOTIDE SEQUENCE</scope>
    <source>
        <strain evidence="4">2A</strain>
    </source>
</reference>
<gene>
    <name evidence="4" type="ORF">MERGE_002507</name>
</gene>
<feature type="chain" id="PRO_5034606042" description="SUN domain-containing protein" evidence="3">
    <location>
        <begin position="17"/>
        <end position="508"/>
    </location>
</feature>
<evidence type="ECO:0000256" key="2">
    <source>
        <dbReference type="SAM" id="MobiDB-lite"/>
    </source>
</evidence>
<keyword evidence="3" id="KW-0732">Signal</keyword>
<accession>A0A899FMI3</accession>
<feature type="region of interest" description="Disordered" evidence="2">
    <location>
        <begin position="291"/>
        <end position="389"/>
    </location>
</feature>
<sequence length="508" mass="55253">MIVIHTSLLFMTLTNAYPTTDHLARRDYRTPLGTQRACSAPDSTLPFPLFMLADDGSSLKDCSPGGHCYYVCQAGYTPSSYDINNYGFVGATGGNVLCRADGTLDLSSGSPLCTISKENIYVTTFLLQTSSFCQKGGFNGFNFFLPSFLQHRVLTPLALPTTSYTSFLYYFNSPGGNSPHECPAGFSKGSTSIPSPYLLQVSKDSNGHVIFGLGWNPHYASNAFITKDSLGWGIKILCQGVDCQPCYIDPSKHNVNECENCEPGNGGSFFCQVKVSSSIEAVVFLFSSGSGENSDSFTGFSSVSSGASISEEHRTVTQESLGSRSLTDERKTQDGLTESDGITREDQFNQKEGIMEQAQHSKIDSRPRGDQDRESHHGEGLSREVNHGSLSLTREINHGSFKGQLDNGAKHSDDFKGFFYGNSASFDKESNKGYADLSKLPDSLSVNGDVWKSDECKTAATGSAQKPSNSQLDLIPTDPESPKQENSILVIHIYGLHTLSMKMVEYIK</sequence>
<evidence type="ECO:0000313" key="5">
    <source>
        <dbReference type="Proteomes" id="UP000663699"/>
    </source>
</evidence>
<dbReference type="PANTHER" id="PTHR31654:SF0">
    <property type="entry name" value="SECRETED BETA-GLUCOSIDASE ADG3-RELATED"/>
    <property type="match status" value="1"/>
</dbReference>
<feature type="compositionally biased region" description="Low complexity" evidence="2">
    <location>
        <begin position="294"/>
        <end position="309"/>
    </location>
</feature>
<dbReference type="AlphaFoldDB" id="A0A899FMI3"/>
<organism evidence="4 5">
    <name type="scientific">Pneumocystis wakefieldiae</name>
    <dbReference type="NCBI Taxonomy" id="38082"/>
    <lineage>
        <taxon>Eukaryota</taxon>
        <taxon>Fungi</taxon>
        <taxon>Dikarya</taxon>
        <taxon>Ascomycota</taxon>
        <taxon>Taphrinomycotina</taxon>
        <taxon>Pneumocystomycetes</taxon>
        <taxon>Pneumocystaceae</taxon>
        <taxon>Pneumocystis</taxon>
    </lineage>
</organism>
<feature type="compositionally biased region" description="Basic and acidic residues" evidence="2">
    <location>
        <begin position="359"/>
        <end position="386"/>
    </location>
</feature>
<dbReference type="PANTHER" id="PTHR31654">
    <property type="entry name" value="SECRETED BETA-GLUCOSIDASE ADG3-RELATED"/>
    <property type="match status" value="1"/>
</dbReference>
<dbReference type="EMBL" id="CP054536">
    <property type="protein sequence ID" value="QSL65200.1"/>
    <property type="molecule type" value="Genomic_DNA"/>
</dbReference>
<keyword evidence="5" id="KW-1185">Reference proteome</keyword>
<dbReference type="InterPro" id="IPR005556">
    <property type="entry name" value="SUN"/>
</dbReference>
<dbReference type="Proteomes" id="UP000663699">
    <property type="component" value="Chromosome 5"/>
</dbReference>
<dbReference type="InterPro" id="IPR053088">
    <property type="entry name" value="Beta-glucosidase/SUN-like"/>
</dbReference>
<name>A0A899FMI3_9ASCO</name>
<feature type="signal peptide" evidence="3">
    <location>
        <begin position="1"/>
        <end position="16"/>
    </location>
</feature>
<evidence type="ECO:0000256" key="3">
    <source>
        <dbReference type="SAM" id="SignalP"/>
    </source>
</evidence>
<protein>
    <recommendedName>
        <fullName evidence="6">SUN domain-containing protein</fullName>
    </recommendedName>
</protein>